<comment type="caution">
    <text evidence="2">The sequence shown here is derived from an EMBL/GenBank/DDBJ whole genome shotgun (WGS) entry which is preliminary data.</text>
</comment>
<keyword evidence="2" id="KW-0808">Transferase</keyword>
<evidence type="ECO:0000259" key="1">
    <source>
        <dbReference type="PROSITE" id="PS51186"/>
    </source>
</evidence>
<evidence type="ECO:0000313" key="3">
    <source>
        <dbReference type="Proteomes" id="UP000283482"/>
    </source>
</evidence>
<dbReference type="AlphaFoldDB" id="A0A413V0I1"/>
<dbReference type="PROSITE" id="PS51186">
    <property type="entry name" value="GNAT"/>
    <property type="match status" value="1"/>
</dbReference>
<dbReference type="Proteomes" id="UP000283482">
    <property type="component" value="Unassembled WGS sequence"/>
</dbReference>
<organism evidence="2 3">
    <name type="scientific">Bacteroides stercoris</name>
    <dbReference type="NCBI Taxonomy" id="46506"/>
    <lineage>
        <taxon>Bacteria</taxon>
        <taxon>Pseudomonadati</taxon>
        <taxon>Bacteroidota</taxon>
        <taxon>Bacteroidia</taxon>
        <taxon>Bacteroidales</taxon>
        <taxon>Bacteroidaceae</taxon>
        <taxon>Bacteroides</taxon>
    </lineage>
</organism>
<dbReference type="SUPFAM" id="SSF55729">
    <property type="entry name" value="Acyl-CoA N-acyltransferases (Nat)"/>
    <property type="match status" value="1"/>
</dbReference>
<evidence type="ECO:0000313" key="2">
    <source>
        <dbReference type="EMBL" id="RHB27109.1"/>
    </source>
</evidence>
<proteinExistence type="predicted"/>
<dbReference type="RefSeq" id="WP_117907376.1">
    <property type="nucleotide sequence ID" value="NZ_AP031449.1"/>
</dbReference>
<dbReference type="InterPro" id="IPR000182">
    <property type="entry name" value="GNAT_dom"/>
</dbReference>
<sequence length="172" mass="19260">MKANIIVRQTTEADYSAVYDLIKTAFETAGHKDGTEQDYAVALRNGMGYLPELDLVAEVDGKLAGHIMFTKTYVTLPDGSKYDTLMVAPLSVLIEYRKMGIGSALMKEGFRIAERMDYTTAFLLGDPDYYRRFGYKLTQLYGIHHEIFPAEYLMAKEIVPGALEGITGVIHM</sequence>
<name>A0A413V0I1_BACSE</name>
<accession>A0A413V0I1</accession>
<dbReference type="CDD" id="cd04301">
    <property type="entry name" value="NAT_SF"/>
    <property type="match status" value="1"/>
</dbReference>
<dbReference type="EMBL" id="QSGN01000032">
    <property type="protein sequence ID" value="RHB27109.1"/>
    <property type="molecule type" value="Genomic_DNA"/>
</dbReference>
<dbReference type="InterPro" id="IPR016181">
    <property type="entry name" value="Acyl_CoA_acyltransferase"/>
</dbReference>
<reference evidence="2 3" key="1">
    <citation type="submission" date="2018-08" db="EMBL/GenBank/DDBJ databases">
        <title>A genome reference for cultivated species of the human gut microbiota.</title>
        <authorList>
            <person name="Zou Y."/>
            <person name="Xue W."/>
            <person name="Luo G."/>
        </authorList>
    </citation>
    <scope>NUCLEOTIDE SEQUENCE [LARGE SCALE GENOMIC DNA]</scope>
    <source>
        <strain evidence="2 3">AM40-34</strain>
    </source>
</reference>
<feature type="domain" description="N-acetyltransferase" evidence="1">
    <location>
        <begin position="5"/>
        <end position="159"/>
    </location>
</feature>
<dbReference type="GO" id="GO:0016747">
    <property type="term" value="F:acyltransferase activity, transferring groups other than amino-acyl groups"/>
    <property type="evidence" value="ECO:0007669"/>
    <property type="project" value="InterPro"/>
</dbReference>
<dbReference type="Gene3D" id="3.40.630.30">
    <property type="match status" value="1"/>
</dbReference>
<protein>
    <submittedName>
        <fullName evidence="2">N-acetyltransferase</fullName>
    </submittedName>
</protein>
<gene>
    <name evidence="2" type="ORF">DW889_12165</name>
</gene>
<dbReference type="Pfam" id="PF13527">
    <property type="entry name" value="Acetyltransf_9"/>
    <property type="match status" value="1"/>
</dbReference>